<dbReference type="Gene3D" id="3.40.50.300">
    <property type="entry name" value="P-loop containing nucleotide triphosphate hydrolases"/>
    <property type="match status" value="1"/>
</dbReference>
<feature type="transmembrane region" description="Helical" evidence="8">
    <location>
        <begin position="418"/>
        <end position="443"/>
    </location>
</feature>
<accession>A0A7S4ECE2</accession>
<feature type="transmembrane region" description="Helical" evidence="8">
    <location>
        <begin position="482"/>
        <end position="503"/>
    </location>
</feature>
<dbReference type="InterPro" id="IPR017871">
    <property type="entry name" value="ABC_transporter-like_CS"/>
</dbReference>
<dbReference type="GO" id="GO:0005524">
    <property type="term" value="F:ATP binding"/>
    <property type="evidence" value="ECO:0007669"/>
    <property type="project" value="UniProtKB-KW"/>
</dbReference>
<keyword evidence="2" id="KW-0813">Transport</keyword>
<dbReference type="PROSITE" id="PS50893">
    <property type="entry name" value="ABC_TRANSPORTER_2"/>
    <property type="match status" value="1"/>
</dbReference>
<evidence type="ECO:0000256" key="8">
    <source>
        <dbReference type="SAM" id="Phobius"/>
    </source>
</evidence>
<reference evidence="11" key="2">
    <citation type="submission" date="2021-11" db="EMBL/GenBank/DDBJ databases">
        <authorList>
            <consortium name="Genoscope - CEA"/>
            <person name="William W."/>
        </authorList>
    </citation>
    <scope>NUCLEOTIDE SEQUENCE</scope>
</reference>
<evidence type="ECO:0000256" key="7">
    <source>
        <dbReference type="ARBA" id="ARBA00023136"/>
    </source>
</evidence>
<dbReference type="AlphaFoldDB" id="A0A7S4ECE2"/>
<evidence type="ECO:0000256" key="5">
    <source>
        <dbReference type="ARBA" id="ARBA00022840"/>
    </source>
</evidence>
<feature type="transmembrane region" description="Helical" evidence="8">
    <location>
        <begin position="342"/>
        <end position="363"/>
    </location>
</feature>
<dbReference type="PROSITE" id="PS00211">
    <property type="entry name" value="ABC_TRANSPORTER_1"/>
    <property type="match status" value="1"/>
</dbReference>
<dbReference type="Pfam" id="PF00005">
    <property type="entry name" value="ABC_tran"/>
    <property type="match status" value="1"/>
</dbReference>
<dbReference type="PANTHER" id="PTHR48041">
    <property type="entry name" value="ABC TRANSPORTER G FAMILY MEMBER 28"/>
    <property type="match status" value="1"/>
</dbReference>
<dbReference type="SUPFAM" id="SSF52540">
    <property type="entry name" value="P-loop containing nucleoside triphosphate hydrolases"/>
    <property type="match status" value="1"/>
</dbReference>
<dbReference type="InterPro" id="IPR003439">
    <property type="entry name" value="ABC_transporter-like_ATP-bd"/>
</dbReference>
<evidence type="ECO:0000313" key="12">
    <source>
        <dbReference type="Proteomes" id="UP000789595"/>
    </source>
</evidence>
<keyword evidence="4" id="KW-0547">Nucleotide-binding</keyword>
<dbReference type="Pfam" id="PF19055">
    <property type="entry name" value="ABC2_membrane_7"/>
    <property type="match status" value="1"/>
</dbReference>
<dbReference type="Pfam" id="PF01061">
    <property type="entry name" value="ABC2_membrane"/>
    <property type="match status" value="1"/>
</dbReference>
<name>A0A7S4ECE2_9STRA</name>
<keyword evidence="6 8" id="KW-1133">Transmembrane helix</keyword>
<evidence type="ECO:0000256" key="1">
    <source>
        <dbReference type="ARBA" id="ARBA00004141"/>
    </source>
</evidence>
<dbReference type="PANTHER" id="PTHR48041:SF139">
    <property type="entry name" value="PROTEIN SCARLET"/>
    <property type="match status" value="1"/>
</dbReference>
<evidence type="ECO:0000256" key="6">
    <source>
        <dbReference type="ARBA" id="ARBA00022989"/>
    </source>
</evidence>
<feature type="transmembrane region" description="Helical" evidence="8">
    <location>
        <begin position="588"/>
        <end position="608"/>
    </location>
</feature>
<evidence type="ECO:0000256" key="2">
    <source>
        <dbReference type="ARBA" id="ARBA00022448"/>
    </source>
</evidence>
<sequence length="629" mass="68387">MEKEISSQKLASTEKRVLAYSDLGFAVHDKKTKQLKSILQDVSGRVERARVLAILGPSGAGKTTLLSLLTLRAPSGEATGVTTLGGRPLTPALFRKQCFYVAQSAEEAAWPTLTPREQLTYAKILFEAAGADKEEGRVNAVLKQLGLESCADTVVGHELVRGGLSGGQKKRLAVAVALIKRAVCMFLDEPTSGLDAAAALRTATAFREVADSDDLIVVVTIHQPSTSVFATFDQLLLLSEGRTAYRGEASSATDYFAKLDHPLPPLTNPADFLLDLVNSDFVDKKEVTRLLDAWASAHTNGAIDVVEKGGEDNWGLTPTLCNTFVPVFRRQSTLLSRDVLTLGIRAVCFLMGNLYFSAVYVESRQRHQDQVANRFWLIIWYIGVPAQVTALLVFALNLEARIVRTEVANGMVAPSAYLAARAVLEIPLVIFLALVALGLPAFACMNFMAGDRFFTTTALFFAQQYCWDCYASCLAVAFPNPLVGAAMFIGCWFSGFLFAGFLIPVKDIIWPLRAFHYVFPLGNAARGMTYSEFIDSKYDACDNYDSGTFCFCDEDEDDGKGCGGREVLKKLGMLYDLPTDKNTLLLDLVWPLGLALLAKATAVVLFAYSCRGTALKTKTGKVTAGPRSA</sequence>
<evidence type="ECO:0000259" key="9">
    <source>
        <dbReference type="PROSITE" id="PS50893"/>
    </source>
</evidence>
<reference evidence="10" key="1">
    <citation type="submission" date="2021-01" db="EMBL/GenBank/DDBJ databases">
        <authorList>
            <person name="Corre E."/>
            <person name="Pelletier E."/>
            <person name="Niang G."/>
            <person name="Scheremetjew M."/>
            <person name="Finn R."/>
            <person name="Kale V."/>
            <person name="Holt S."/>
            <person name="Cochrane G."/>
            <person name="Meng A."/>
            <person name="Brown T."/>
            <person name="Cohen L."/>
        </authorList>
    </citation>
    <scope>NUCLEOTIDE SEQUENCE</scope>
    <source>
        <strain evidence="10">CCMP1756</strain>
    </source>
</reference>
<dbReference type="InterPro" id="IPR043926">
    <property type="entry name" value="ABCG_dom"/>
</dbReference>
<protein>
    <recommendedName>
        <fullName evidence="9">ABC transporter domain-containing protein</fullName>
    </recommendedName>
</protein>
<evidence type="ECO:0000313" key="10">
    <source>
        <dbReference type="EMBL" id="CAE0703889.1"/>
    </source>
</evidence>
<evidence type="ECO:0000256" key="3">
    <source>
        <dbReference type="ARBA" id="ARBA00022692"/>
    </source>
</evidence>
<dbReference type="InterPro" id="IPR013525">
    <property type="entry name" value="ABC2_TM"/>
</dbReference>
<keyword evidence="12" id="KW-1185">Reference proteome</keyword>
<keyword evidence="7 8" id="KW-0472">Membrane</keyword>
<dbReference type="EMBL" id="HBIW01022438">
    <property type="protein sequence ID" value="CAE0703889.1"/>
    <property type="molecule type" value="Transcribed_RNA"/>
</dbReference>
<gene>
    <name evidence="10" type="ORF">PCAL00307_LOCUS19337</name>
    <name evidence="11" type="ORF">PECAL_5P24410</name>
</gene>
<proteinExistence type="predicted"/>
<dbReference type="GO" id="GO:0016020">
    <property type="term" value="C:membrane"/>
    <property type="evidence" value="ECO:0007669"/>
    <property type="project" value="UniProtKB-SubCell"/>
</dbReference>
<feature type="domain" description="ABC transporter" evidence="9">
    <location>
        <begin position="18"/>
        <end position="265"/>
    </location>
</feature>
<dbReference type="OrthoDB" id="185936at2759"/>
<dbReference type="EMBL" id="CAKKNE010000005">
    <property type="protein sequence ID" value="CAH0377924.1"/>
    <property type="molecule type" value="Genomic_DNA"/>
</dbReference>
<evidence type="ECO:0000313" key="11">
    <source>
        <dbReference type="EMBL" id="CAH0377924.1"/>
    </source>
</evidence>
<comment type="subcellular location">
    <subcellularLocation>
        <location evidence="1">Membrane</location>
        <topology evidence="1">Multi-pass membrane protein</topology>
    </subcellularLocation>
</comment>
<dbReference type="Proteomes" id="UP000789595">
    <property type="component" value="Unassembled WGS sequence"/>
</dbReference>
<dbReference type="SMART" id="SM00382">
    <property type="entry name" value="AAA"/>
    <property type="match status" value="1"/>
</dbReference>
<keyword evidence="3 8" id="KW-0812">Transmembrane</keyword>
<keyword evidence="5" id="KW-0067">ATP-binding</keyword>
<dbReference type="InterPro" id="IPR050352">
    <property type="entry name" value="ABCG_transporters"/>
</dbReference>
<evidence type="ECO:0000256" key="4">
    <source>
        <dbReference type="ARBA" id="ARBA00022741"/>
    </source>
</evidence>
<dbReference type="GO" id="GO:0016887">
    <property type="term" value="F:ATP hydrolysis activity"/>
    <property type="evidence" value="ECO:0007669"/>
    <property type="project" value="InterPro"/>
</dbReference>
<dbReference type="InterPro" id="IPR003593">
    <property type="entry name" value="AAA+_ATPase"/>
</dbReference>
<dbReference type="GO" id="GO:0140359">
    <property type="term" value="F:ABC-type transporter activity"/>
    <property type="evidence" value="ECO:0007669"/>
    <property type="project" value="InterPro"/>
</dbReference>
<dbReference type="InterPro" id="IPR027417">
    <property type="entry name" value="P-loop_NTPase"/>
</dbReference>
<organism evidence="10">
    <name type="scientific">Pelagomonas calceolata</name>
    <dbReference type="NCBI Taxonomy" id="35677"/>
    <lineage>
        <taxon>Eukaryota</taxon>
        <taxon>Sar</taxon>
        <taxon>Stramenopiles</taxon>
        <taxon>Ochrophyta</taxon>
        <taxon>Pelagophyceae</taxon>
        <taxon>Pelagomonadales</taxon>
        <taxon>Pelagomonadaceae</taxon>
        <taxon>Pelagomonas</taxon>
    </lineage>
</organism>
<feature type="transmembrane region" description="Helical" evidence="8">
    <location>
        <begin position="375"/>
        <end position="398"/>
    </location>
</feature>